<dbReference type="InterPro" id="IPR013783">
    <property type="entry name" value="Ig-like_fold"/>
</dbReference>
<organism evidence="23 24">
    <name type="scientific">Penicillium cosmopolitanum</name>
    <dbReference type="NCBI Taxonomy" id="1131564"/>
    <lineage>
        <taxon>Eukaryota</taxon>
        <taxon>Fungi</taxon>
        <taxon>Dikarya</taxon>
        <taxon>Ascomycota</taxon>
        <taxon>Pezizomycotina</taxon>
        <taxon>Eurotiomycetes</taxon>
        <taxon>Eurotiomycetidae</taxon>
        <taxon>Eurotiales</taxon>
        <taxon>Aspergillaceae</taxon>
        <taxon>Penicillium</taxon>
    </lineage>
</organism>
<dbReference type="InterPro" id="IPR002328">
    <property type="entry name" value="ADH_Zn_CS"/>
</dbReference>
<keyword evidence="17" id="KW-0624">Polysaccharide degradation</keyword>
<dbReference type="InterPro" id="IPR006102">
    <property type="entry name" value="Ig-like_GH2"/>
</dbReference>
<dbReference type="InterPro" id="IPR013149">
    <property type="entry name" value="ADH-like_C"/>
</dbReference>
<dbReference type="SMART" id="SM00829">
    <property type="entry name" value="PKS_ER"/>
    <property type="match status" value="1"/>
</dbReference>
<evidence type="ECO:0000256" key="1">
    <source>
        <dbReference type="ARBA" id="ARBA00000829"/>
    </source>
</evidence>
<evidence type="ECO:0000256" key="8">
    <source>
        <dbReference type="ARBA" id="ARBA00022525"/>
    </source>
</evidence>
<dbReference type="InterPro" id="IPR011032">
    <property type="entry name" value="GroES-like_sf"/>
</dbReference>
<dbReference type="InterPro" id="IPR054593">
    <property type="entry name" value="Beta-mannosidase-like_N2"/>
</dbReference>
<dbReference type="PANTHER" id="PTHR43730">
    <property type="entry name" value="BETA-MANNOSIDASE"/>
    <property type="match status" value="1"/>
</dbReference>
<dbReference type="GO" id="GO:0004567">
    <property type="term" value="F:beta-mannosidase activity"/>
    <property type="evidence" value="ECO:0007669"/>
    <property type="project" value="UniProtKB-EC"/>
</dbReference>
<dbReference type="SUPFAM" id="SSF49303">
    <property type="entry name" value="beta-Galactosidase/glucuronidase domain"/>
    <property type="match status" value="2"/>
</dbReference>
<dbReference type="Pfam" id="PF17753">
    <property type="entry name" value="Ig_mannosidase"/>
    <property type="match status" value="1"/>
</dbReference>
<evidence type="ECO:0000256" key="12">
    <source>
        <dbReference type="ARBA" id="ARBA00023002"/>
    </source>
</evidence>
<evidence type="ECO:0000256" key="9">
    <source>
        <dbReference type="ARBA" id="ARBA00022723"/>
    </source>
</evidence>
<dbReference type="SUPFAM" id="SSF51445">
    <property type="entry name" value="(Trans)glycosidases"/>
    <property type="match status" value="1"/>
</dbReference>
<comment type="subcellular location">
    <subcellularLocation>
        <location evidence="3">Secreted</location>
    </subcellularLocation>
</comment>
<dbReference type="EMBL" id="JAPZBU010000008">
    <property type="protein sequence ID" value="KAJ5392606.1"/>
    <property type="molecule type" value="Genomic_DNA"/>
</dbReference>
<dbReference type="OrthoDB" id="2866996at2759"/>
<dbReference type="SUPFAM" id="SSF51735">
    <property type="entry name" value="NAD(P)-binding Rossmann-fold domains"/>
    <property type="match status" value="1"/>
</dbReference>
<proteinExistence type="inferred from homology"/>
<keyword evidence="14" id="KW-0325">Glycoprotein</keyword>
<dbReference type="InterPro" id="IPR036156">
    <property type="entry name" value="Beta-gal/glucu_dom_sf"/>
</dbReference>
<dbReference type="InterPro" id="IPR020843">
    <property type="entry name" value="ER"/>
</dbReference>
<evidence type="ECO:0000256" key="7">
    <source>
        <dbReference type="ARBA" id="ARBA00012754"/>
    </source>
</evidence>
<keyword evidence="9 21" id="KW-0479">Metal-binding</keyword>
<dbReference type="GO" id="GO:0008270">
    <property type="term" value="F:zinc ion binding"/>
    <property type="evidence" value="ECO:0007669"/>
    <property type="project" value="InterPro"/>
</dbReference>
<evidence type="ECO:0000313" key="24">
    <source>
        <dbReference type="Proteomes" id="UP001147747"/>
    </source>
</evidence>
<dbReference type="Gene3D" id="3.40.50.720">
    <property type="entry name" value="NAD(P)-binding Rossmann-like Domain"/>
    <property type="match status" value="1"/>
</dbReference>
<name>A0A9W9W0G1_9EURO</name>
<evidence type="ECO:0000256" key="10">
    <source>
        <dbReference type="ARBA" id="ARBA00022801"/>
    </source>
</evidence>
<dbReference type="FunFam" id="2.60.120.260:FF:000118">
    <property type="entry name" value="Beta-mannosidase B"/>
    <property type="match status" value="1"/>
</dbReference>
<evidence type="ECO:0000256" key="21">
    <source>
        <dbReference type="RuleBase" id="RU361277"/>
    </source>
</evidence>
<keyword evidence="8" id="KW-0964">Secreted</keyword>
<keyword evidence="16" id="KW-0326">Glycosidase</keyword>
<evidence type="ECO:0000256" key="18">
    <source>
        <dbReference type="ARBA" id="ARBA00038429"/>
    </source>
</evidence>
<evidence type="ECO:0000256" key="3">
    <source>
        <dbReference type="ARBA" id="ARBA00004613"/>
    </source>
</evidence>
<dbReference type="EC" id="3.2.1.25" evidence="7"/>
<accession>A0A9W9W0G1</accession>
<dbReference type="Pfam" id="PF08240">
    <property type="entry name" value="ADH_N"/>
    <property type="match status" value="1"/>
</dbReference>
<evidence type="ECO:0000256" key="2">
    <source>
        <dbReference type="ARBA" id="ARBA00001947"/>
    </source>
</evidence>
<dbReference type="FunFam" id="3.20.20.80:FF:000050">
    <property type="entry name" value="Beta-mannosidase B"/>
    <property type="match status" value="1"/>
</dbReference>
<comment type="similarity">
    <text evidence="18">Belongs to the glycosyl hydrolase 2 family. Beta-mannosidase B subfamily.</text>
</comment>
<dbReference type="InterPro" id="IPR041625">
    <property type="entry name" value="Beta-mannosidase_Ig"/>
</dbReference>
<evidence type="ECO:0000256" key="6">
    <source>
        <dbReference type="ARBA" id="ARBA00011738"/>
    </source>
</evidence>
<dbReference type="InterPro" id="IPR036291">
    <property type="entry name" value="NAD(P)-bd_dom_sf"/>
</dbReference>
<dbReference type="GeneID" id="81371713"/>
<evidence type="ECO:0000259" key="22">
    <source>
        <dbReference type="SMART" id="SM00829"/>
    </source>
</evidence>
<dbReference type="Proteomes" id="UP001147747">
    <property type="component" value="Unassembled WGS sequence"/>
</dbReference>
<keyword evidence="11 21" id="KW-0862">Zinc</keyword>
<dbReference type="Gene3D" id="2.60.40.10">
    <property type="entry name" value="Immunoglobulins"/>
    <property type="match status" value="2"/>
</dbReference>
<evidence type="ECO:0000256" key="11">
    <source>
        <dbReference type="ARBA" id="ARBA00022833"/>
    </source>
</evidence>
<keyword evidence="15" id="KW-0119">Carbohydrate metabolism</keyword>
<dbReference type="GO" id="GO:0006516">
    <property type="term" value="P:glycoprotein catabolic process"/>
    <property type="evidence" value="ECO:0007669"/>
    <property type="project" value="TreeGrafter"/>
</dbReference>
<dbReference type="GO" id="GO:0018455">
    <property type="term" value="F:alcohol dehydrogenase [NAD(P)+] activity"/>
    <property type="evidence" value="ECO:0007669"/>
    <property type="project" value="UniProtKB-ARBA"/>
</dbReference>
<dbReference type="InterPro" id="IPR008979">
    <property type="entry name" value="Galactose-bd-like_sf"/>
</dbReference>
<evidence type="ECO:0000256" key="19">
    <source>
        <dbReference type="ARBA" id="ARBA00041069"/>
    </source>
</evidence>
<gene>
    <name evidence="23" type="ORF">N7509_008096</name>
</gene>
<reference evidence="23" key="1">
    <citation type="submission" date="2022-12" db="EMBL/GenBank/DDBJ databases">
        <authorList>
            <person name="Petersen C."/>
        </authorList>
    </citation>
    <scope>NUCLEOTIDE SEQUENCE</scope>
    <source>
        <strain evidence="23">IBT 29677</strain>
    </source>
</reference>
<comment type="cofactor">
    <cofactor evidence="2 21">
        <name>Zn(2+)</name>
        <dbReference type="ChEBI" id="CHEBI:29105"/>
    </cofactor>
</comment>
<dbReference type="InterPro" id="IPR017853">
    <property type="entry name" value="GH"/>
</dbReference>
<dbReference type="PANTHER" id="PTHR43730:SF1">
    <property type="entry name" value="BETA-MANNOSIDASE"/>
    <property type="match status" value="1"/>
</dbReference>
<reference evidence="23" key="2">
    <citation type="journal article" date="2023" name="IMA Fungus">
        <title>Comparative genomic study of the Penicillium genus elucidates a diverse pangenome and 15 lateral gene transfer events.</title>
        <authorList>
            <person name="Petersen C."/>
            <person name="Sorensen T."/>
            <person name="Nielsen M.R."/>
            <person name="Sondergaard T.E."/>
            <person name="Sorensen J.L."/>
            <person name="Fitzpatrick D.A."/>
            <person name="Frisvad J.C."/>
            <person name="Nielsen K.L."/>
        </authorList>
    </citation>
    <scope>NUCLEOTIDE SEQUENCE</scope>
    <source>
        <strain evidence="23">IBT 29677</strain>
    </source>
</reference>
<comment type="subunit">
    <text evidence="6">Homodimer.</text>
</comment>
<dbReference type="InterPro" id="IPR041447">
    <property type="entry name" value="Mannosidase_ig"/>
</dbReference>
<evidence type="ECO:0000256" key="13">
    <source>
        <dbReference type="ARBA" id="ARBA00023027"/>
    </source>
</evidence>
<dbReference type="AlphaFoldDB" id="A0A9W9W0G1"/>
<dbReference type="Pfam" id="PF17786">
    <property type="entry name" value="Mannosidase_ig"/>
    <property type="match status" value="1"/>
</dbReference>
<evidence type="ECO:0000313" key="23">
    <source>
        <dbReference type="EMBL" id="KAJ5392606.1"/>
    </source>
</evidence>
<feature type="domain" description="Enoyl reductase (ER)" evidence="22">
    <location>
        <begin position="857"/>
        <end position="1187"/>
    </location>
</feature>
<dbReference type="SUPFAM" id="SSF49785">
    <property type="entry name" value="Galactose-binding domain-like"/>
    <property type="match status" value="1"/>
</dbReference>
<dbReference type="FunFam" id="3.40.50.720:FF:000039">
    <property type="entry name" value="Alcohol dehydrogenase AdhP"/>
    <property type="match status" value="1"/>
</dbReference>
<dbReference type="CDD" id="cd08297">
    <property type="entry name" value="CAD3"/>
    <property type="match status" value="1"/>
</dbReference>
<evidence type="ECO:0000256" key="5">
    <source>
        <dbReference type="ARBA" id="ARBA00008072"/>
    </source>
</evidence>
<keyword evidence="12" id="KW-0560">Oxidoreductase</keyword>
<dbReference type="SUPFAM" id="SSF50129">
    <property type="entry name" value="GroES-like"/>
    <property type="match status" value="1"/>
</dbReference>
<evidence type="ECO:0000256" key="17">
    <source>
        <dbReference type="ARBA" id="ARBA00023326"/>
    </source>
</evidence>
<comment type="similarity">
    <text evidence="5 21">Belongs to the zinc-containing alcohol dehydrogenase family.</text>
</comment>
<dbReference type="Pfam" id="PF00703">
    <property type="entry name" value="Glyco_hydro_2"/>
    <property type="match status" value="1"/>
</dbReference>
<keyword evidence="10 23" id="KW-0378">Hydrolase</keyword>
<evidence type="ECO:0000256" key="14">
    <source>
        <dbReference type="ARBA" id="ARBA00023180"/>
    </source>
</evidence>
<comment type="catalytic activity">
    <reaction evidence="1">
        <text>Hydrolysis of terminal, non-reducing beta-D-mannose residues in beta-D-mannosides.</text>
        <dbReference type="EC" id="3.2.1.25"/>
    </reaction>
</comment>
<dbReference type="GO" id="GO:0005576">
    <property type="term" value="C:extracellular region"/>
    <property type="evidence" value="ECO:0007669"/>
    <property type="project" value="UniProtKB-SubCell"/>
</dbReference>
<keyword evidence="13" id="KW-0520">NAD</keyword>
<sequence>MTLERHTLSANWSFRDRDSDSDEWLPVPVVPSSVQQDLIHNKKLKDPFIGFNELDARWTNEKSWVYRNTFTRPPTIPDGAIVDLVMEGLDTFATVKLDGEVILISDNMFLGHRVNITKALATENREHTIEIEFDCALLKARDIRNQHPEHKWVGFNGDPSRLAVRKAQYHWGWDWGPVLMTAGIWRPIRLEVYTARIADLWPKVELAADHQTAEIKTVATIDTPIDGDFIAHFTLSLRGKEITNIDIPVLHGTPTDVSFLVNRPELWWPHGYGDQPLYEVSVALLRDNKLIDQTSKKIGIRTAEIVQQPDKHGKSFYFRINGQDIFCGGSCWIPTDSILTNISADRYRLWIELMVAGRQNMIRVWGGGIYEDDYFYEVCDELGVMVWQDFMFGCGNYPTWPAILESIQQETIYNVKRLRHHASIVIYVGNNEDYQVQESEGLTYNYNDKDPESWLKTDFPARYIYEKLLPEVVAEYCPTTFYHPGSPWGDGKISSDPTVGDMHQWNVWHGTQEKYQIFDTLGGRFNSEFGMEAFPHISTIDYFVENKSDMFPQSHVIDFHNKADGHERRLATYLVENVRSATDLGTCIYHTQLIQAETMMFGYRGWRRQWGDERHCGGALLWQLNDCWPTISWAIADYFLKPKPAYYAVKRVLNPIAVGVRREHHDWSVAHAQPPKTSKYELWIASNKPQTVRGQVELRFISVNTGRETRSPIVHADVEITPNGTTNIITDGMLDHVADTEPIVLAARLWVENEIVARDVDWPQPFKYLDLSDRKLDVEAASISGSVRVTFRAHKPVKGLVLEEQVDVKLSDNAFDIVPGDEHVITVEGLEGRTLKFPKMASDLPRTQKAIVVQNPGPDHTIVLRDDVPVPEPGPGEILLKLECTGLCHSEVRAVLGWGAYNPIIGHEGVGTVAKLGPNVSNTSIGERVGLKWIYNACTECSICKRGFTHHCPNQQNTSRHVPGTLQQYALADANFITPIPAGLASEIAAPLLCAGLTMSGALSHLETSLVPGDWVVISGSGGGLGHVGVQIAARINKYRVIAIDSGEDKKEISLSSGAEVFIDFKTEDVAKRVAEVTSEGAHATIVVPGTKEAFEMAPMVIRNLGIIVNVGLPRNDIEIPISATVCAARGITIKGSSVGTEKQMAELLQYALQGVITPAIEVFEFAEAPRLIQALIDDGIKGRAVVTIPHGY</sequence>
<dbReference type="InterPro" id="IPR013154">
    <property type="entry name" value="ADH-like_N"/>
</dbReference>
<evidence type="ECO:0000256" key="16">
    <source>
        <dbReference type="ARBA" id="ARBA00023295"/>
    </source>
</evidence>
<dbReference type="PROSITE" id="PS00059">
    <property type="entry name" value="ADH_ZINC"/>
    <property type="match status" value="1"/>
</dbReference>
<dbReference type="Pfam" id="PF00107">
    <property type="entry name" value="ADH_zinc_N"/>
    <property type="match status" value="1"/>
</dbReference>
<protein>
    <recommendedName>
        <fullName evidence="19">Beta-mannosidase B</fullName>
        <ecNumber evidence="7">3.2.1.25</ecNumber>
    </recommendedName>
    <alternativeName>
        <fullName evidence="20">Mannanase B</fullName>
    </alternativeName>
</protein>
<dbReference type="Gene3D" id="3.90.180.10">
    <property type="entry name" value="Medium-chain alcohol dehydrogenases, catalytic domain"/>
    <property type="match status" value="1"/>
</dbReference>
<dbReference type="RefSeq" id="XP_056488284.1">
    <property type="nucleotide sequence ID" value="XM_056632733.1"/>
</dbReference>
<keyword evidence="24" id="KW-1185">Reference proteome</keyword>
<evidence type="ECO:0000256" key="20">
    <source>
        <dbReference type="ARBA" id="ARBA00041614"/>
    </source>
</evidence>
<dbReference type="Gene3D" id="3.20.20.80">
    <property type="entry name" value="Glycosidases"/>
    <property type="match status" value="1"/>
</dbReference>
<dbReference type="InterPro" id="IPR050887">
    <property type="entry name" value="Beta-mannosidase_GH2"/>
</dbReference>
<comment type="caution">
    <text evidence="23">The sequence shown here is derived from an EMBL/GenBank/DDBJ whole genome shotgun (WGS) entry which is preliminary data.</text>
</comment>
<evidence type="ECO:0000256" key="4">
    <source>
        <dbReference type="ARBA" id="ARBA00004740"/>
    </source>
</evidence>
<evidence type="ECO:0000256" key="15">
    <source>
        <dbReference type="ARBA" id="ARBA00023277"/>
    </source>
</evidence>
<dbReference type="Pfam" id="PF22666">
    <property type="entry name" value="Glyco_hydro_2_N2"/>
    <property type="match status" value="1"/>
</dbReference>
<dbReference type="Gene3D" id="2.60.120.260">
    <property type="entry name" value="Galactose-binding domain-like"/>
    <property type="match status" value="1"/>
</dbReference>
<dbReference type="GO" id="GO:0000272">
    <property type="term" value="P:polysaccharide catabolic process"/>
    <property type="evidence" value="ECO:0007669"/>
    <property type="project" value="UniProtKB-KW"/>
</dbReference>
<comment type="pathway">
    <text evidence="4">Glycan metabolism; N-glycan degradation.</text>
</comment>